<comment type="caution">
    <text evidence="1">The sequence shown here is derived from an EMBL/GenBank/DDBJ whole genome shotgun (WGS) entry which is preliminary data.</text>
</comment>
<gene>
    <name evidence="1" type="ORF">LNINA_LOCUS14635</name>
</gene>
<name>A0AAV1K239_9NEOP</name>
<dbReference type="Proteomes" id="UP001497472">
    <property type="component" value="Unassembled WGS sequence"/>
</dbReference>
<protein>
    <submittedName>
        <fullName evidence="1">Uncharacterized protein</fullName>
    </submittedName>
</protein>
<reference evidence="1 2" key="1">
    <citation type="submission" date="2023-11" db="EMBL/GenBank/DDBJ databases">
        <authorList>
            <person name="Okamura Y."/>
        </authorList>
    </citation>
    <scope>NUCLEOTIDE SEQUENCE [LARGE SCALE GENOMIC DNA]</scope>
</reference>
<evidence type="ECO:0000313" key="2">
    <source>
        <dbReference type="Proteomes" id="UP001497472"/>
    </source>
</evidence>
<sequence length="70" mass="7602">MKIQQYKNILPLFIAVREKTLKALRVARRGGNVYGSATASDDVGTVVRALYPTRSLAPAQPRDKATSAIS</sequence>
<organism evidence="1 2">
    <name type="scientific">Leptosia nina</name>
    <dbReference type="NCBI Taxonomy" id="320188"/>
    <lineage>
        <taxon>Eukaryota</taxon>
        <taxon>Metazoa</taxon>
        <taxon>Ecdysozoa</taxon>
        <taxon>Arthropoda</taxon>
        <taxon>Hexapoda</taxon>
        <taxon>Insecta</taxon>
        <taxon>Pterygota</taxon>
        <taxon>Neoptera</taxon>
        <taxon>Endopterygota</taxon>
        <taxon>Lepidoptera</taxon>
        <taxon>Glossata</taxon>
        <taxon>Ditrysia</taxon>
        <taxon>Papilionoidea</taxon>
        <taxon>Pieridae</taxon>
        <taxon>Pierinae</taxon>
        <taxon>Leptosia</taxon>
    </lineage>
</organism>
<dbReference type="AlphaFoldDB" id="A0AAV1K239"/>
<dbReference type="EMBL" id="CAVLEF010000280">
    <property type="protein sequence ID" value="CAK1555849.1"/>
    <property type="molecule type" value="Genomic_DNA"/>
</dbReference>
<evidence type="ECO:0000313" key="1">
    <source>
        <dbReference type="EMBL" id="CAK1555849.1"/>
    </source>
</evidence>
<proteinExistence type="predicted"/>
<keyword evidence="2" id="KW-1185">Reference proteome</keyword>
<accession>A0AAV1K239</accession>